<dbReference type="EMBL" id="JBEAFC010000005">
    <property type="protein sequence ID" value="KAL1556635.1"/>
    <property type="molecule type" value="Genomic_DNA"/>
</dbReference>
<organism evidence="2 3">
    <name type="scientific">Salvia divinorum</name>
    <name type="common">Maria pastora</name>
    <name type="synonym">Diviner's sage</name>
    <dbReference type="NCBI Taxonomy" id="28513"/>
    <lineage>
        <taxon>Eukaryota</taxon>
        <taxon>Viridiplantae</taxon>
        <taxon>Streptophyta</taxon>
        <taxon>Embryophyta</taxon>
        <taxon>Tracheophyta</taxon>
        <taxon>Spermatophyta</taxon>
        <taxon>Magnoliopsida</taxon>
        <taxon>eudicotyledons</taxon>
        <taxon>Gunneridae</taxon>
        <taxon>Pentapetalae</taxon>
        <taxon>asterids</taxon>
        <taxon>lamiids</taxon>
        <taxon>Lamiales</taxon>
        <taxon>Lamiaceae</taxon>
        <taxon>Nepetoideae</taxon>
        <taxon>Mentheae</taxon>
        <taxon>Salviinae</taxon>
        <taxon>Salvia</taxon>
        <taxon>Salvia subgen. Calosphace</taxon>
    </lineage>
</organism>
<accession>A0ABD1HJK7</accession>
<name>A0ABD1HJK7_SALDI</name>
<dbReference type="AlphaFoldDB" id="A0ABD1HJK7"/>
<proteinExistence type="predicted"/>
<keyword evidence="3" id="KW-1185">Reference proteome</keyword>
<dbReference type="Proteomes" id="UP001567538">
    <property type="component" value="Unassembled WGS sequence"/>
</dbReference>
<feature type="region of interest" description="Disordered" evidence="1">
    <location>
        <begin position="1"/>
        <end position="36"/>
    </location>
</feature>
<feature type="compositionally biased region" description="Polar residues" evidence="1">
    <location>
        <begin position="71"/>
        <end position="90"/>
    </location>
</feature>
<evidence type="ECO:0000313" key="3">
    <source>
        <dbReference type="Proteomes" id="UP001567538"/>
    </source>
</evidence>
<sequence length="161" mass="17947">MDTPLLLPPHQRRQNQKQARRSRPQQSPQPHLQPLQLHIRLPLHRRLLQPSTSRLQPLLFSENQPPPPSGKNYQLPSATSHQLLSRTASHQPPAAVTHCQPPAAAIKHRQPPSYAEVLSNSGTKPSPPPADDWWAAGREGAATFSRSVGGYPDGDDHWAWH</sequence>
<feature type="compositionally biased region" description="Basic residues" evidence="1">
    <location>
        <begin position="10"/>
        <end position="23"/>
    </location>
</feature>
<feature type="compositionally biased region" description="Low complexity" evidence="1">
    <location>
        <begin position="24"/>
        <end position="36"/>
    </location>
</feature>
<gene>
    <name evidence="2" type="ORF">AAHA92_12229</name>
</gene>
<evidence type="ECO:0000313" key="2">
    <source>
        <dbReference type="EMBL" id="KAL1556635.1"/>
    </source>
</evidence>
<protein>
    <submittedName>
        <fullName evidence="2">Uncharacterized protein</fullName>
    </submittedName>
</protein>
<evidence type="ECO:0000256" key="1">
    <source>
        <dbReference type="SAM" id="MobiDB-lite"/>
    </source>
</evidence>
<comment type="caution">
    <text evidence="2">The sequence shown here is derived from an EMBL/GenBank/DDBJ whole genome shotgun (WGS) entry which is preliminary data.</text>
</comment>
<feature type="region of interest" description="Disordered" evidence="1">
    <location>
        <begin position="52"/>
        <end position="135"/>
    </location>
</feature>
<reference evidence="2 3" key="1">
    <citation type="submission" date="2024-06" db="EMBL/GenBank/DDBJ databases">
        <title>A chromosome level genome sequence of Diviner's sage (Salvia divinorum).</title>
        <authorList>
            <person name="Ford S.A."/>
            <person name="Ro D.-K."/>
            <person name="Ness R.W."/>
            <person name="Phillips M.A."/>
        </authorList>
    </citation>
    <scope>NUCLEOTIDE SEQUENCE [LARGE SCALE GENOMIC DNA]</scope>
    <source>
        <strain evidence="2">SAF-2024a</strain>
        <tissue evidence="2">Leaf</tissue>
    </source>
</reference>